<reference evidence="2" key="1">
    <citation type="journal article" date="2023" name="Nat. Plants">
        <title>Single-cell RNA sequencing provides a high-resolution roadmap for understanding the multicellular compartmentation of specialized metabolism.</title>
        <authorList>
            <person name="Sun S."/>
            <person name="Shen X."/>
            <person name="Li Y."/>
            <person name="Li Y."/>
            <person name="Wang S."/>
            <person name="Li R."/>
            <person name="Zhang H."/>
            <person name="Shen G."/>
            <person name="Guo B."/>
            <person name="Wei J."/>
            <person name="Xu J."/>
            <person name="St-Pierre B."/>
            <person name="Chen S."/>
            <person name="Sun C."/>
        </authorList>
    </citation>
    <scope>NUCLEOTIDE SEQUENCE [LARGE SCALE GENOMIC DNA]</scope>
</reference>
<protein>
    <submittedName>
        <fullName evidence="1">Uncharacterized protein</fullName>
    </submittedName>
</protein>
<evidence type="ECO:0000313" key="1">
    <source>
        <dbReference type="EMBL" id="KAI5673916.1"/>
    </source>
</evidence>
<dbReference type="Proteomes" id="UP001060085">
    <property type="component" value="Linkage Group LG03"/>
</dbReference>
<name>A0ACC0BMV4_CATRO</name>
<organism evidence="1 2">
    <name type="scientific">Catharanthus roseus</name>
    <name type="common">Madagascar periwinkle</name>
    <name type="synonym">Vinca rosea</name>
    <dbReference type="NCBI Taxonomy" id="4058"/>
    <lineage>
        <taxon>Eukaryota</taxon>
        <taxon>Viridiplantae</taxon>
        <taxon>Streptophyta</taxon>
        <taxon>Embryophyta</taxon>
        <taxon>Tracheophyta</taxon>
        <taxon>Spermatophyta</taxon>
        <taxon>Magnoliopsida</taxon>
        <taxon>eudicotyledons</taxon>
        <taxon>Gunneridae</taxon>
        <taxon>Pentapetalae</taxon>
        <taxon>asterids</taxon>
        <taxon>lamiids</taxon>
        <taxon>Gentianales</taxon>
        <taxon>Apocynaceae</taxon>
        <taxon>Rauvolfioideae</taxon>
        <taxon>Vinceae</taxon>
        <taxon>Catharanthinae</taxon>
        <taxon>Catharanthus</taxon>
    </lineage>
</organism>
<evidence type="ECO:0000313" key="2">
    <source>
        <dbReference type="Proteomes" id="UP001060085"/>
    </source>
</evidence>
<sequence length="391" mass="44192">MVVLGPGRLFLQDPIRRVLLGHLPKFVSVTFRSFCLGIEEDKEELFAVSYLINSLGFSKEMAISASRKLKFDNPVGPNAVLDLFRDQGFSESQISKLFKTHPKLLVSDPKETLLPKIEFFYSVGFTRTQVTCLCSIKPSILGASLNKTIIPWYNFLKTVLFSNEKVFIALKHPSWLCHGDVQAILAPNIAFLRQLGVPESLISNLLIRQPRAMVGKPEDFQKSVGKVIELGFQPSQSTFISALMIFSQLKMSTLEQKKDAYRVYGCSECDIEMAFRVDPTSFSLSEKNIKTKMDFLVKRMGFPMAEIVRNPKLLGFSLEKRIIPRCSVIEVLISKGLIKKDVPLMSVLIPSEKRFLHNFVTNFQHCLPQLSSVYEGKVAAPELIGIQRIYM</sequence>
<gene>
    <name evidence="1" type="ORF">M9H77_14280</name>
</gene>
<keyword evidence="2" id="KW-1185">Reference proteome</keyword>
<dbReference type="EMBL" id="CM044703">
    <property type="protein sequence ID" value="KAI5673916.1"/>
    <property type="molecule type" value="Genomic_DNA"/>
</dbReference>
<proteinExistence type="predicted"/>
<comment type="caution">
    <text evidence="1">The sequence shown here is derived from an EMBL/GenBank/DDBJ whole genome shotgun (WGS) entry which is preliminary data.</text>
</comment>
<accession>A0ACC0BMV4</accession>